<dbReference type="AlphaFoldDB" id="D2VSA4"/>
<protein>
    <submittedName>
        <fullName evidence="1">Predicted protein</fullName>
    </submittedName>
</protein>
<evidence type="ECO:0000313" key="2">
    <source>
        <dbReference type="Proteomes" id="UP000006671"/>
    </source>
</evidence>
<organism evidence="2">
    <name type="scientific">Naegleria gruberi</name>
    <name type="common">Amoeba</name>
    <dbReference type="NCBI Taxonomy" id="5762"/>
    <lineage>
        <taxon>Eukaryota</taxon>
        <taxon>Discoba</taxon>
        <taxon>Heterolobosea</taxon>
        <taxon>Tetramitia</taxon>
        <taxon>Eutetramitia</taxon>
        <taxon>Vahlkampfiidae</taxon>
        <taxon>Naegleria</taxon>
    </lineage>
</organism>
<reference evidence="1 2" key="1">
    <citation type="journal article" date="2010" name="Cell">
        <title>The genome of Naegleria gruberi illuminates early eukaryotic versatility.</title>
        <authorList>
            <person name="Fritz-Laylin L.K."/>
            <person name="Prochnik S.E."/>
            <person name="Ginger M.L."/>
            <person name="Dacks J.B."/>
            <person name="Carpenter M.L."/>
            <person name="Field M.C."/>
            <person name="Kuo A."/>
            <person name="Paredez A."/>
            <person name="Chapman J."/>
            <person name="Pham J."/>
            <person name="Shu S."/>
            <person name="Neupane R."/>
            <person name="Cipriano M."/>
            <person name="Mancuso J."/>
            <person name="Tu H."/>
            <person name="Salamov A."/>
            <person name="Lindquist E."/>
            <person name="Shapiro H."/>
            <person name="Lucas S."/>
            <person name="Grigoriev I.V."/>
            <person name="Cande W.Z."/>
            <person name="Fulton C."/>
            <person name="Rokhsar D.S."/>
            <person name="Dawson S.C."/>
        </authorList>
    </citation>
    <scope>NUCLEOTIDE SEQUENCE [LARGE SCALE GENOMIC DNA]</scope>
    <source>
        <strain evidence="1 2">NEG-M</strain>
    </source>
</reference>
<dbReference type="GeneID" id="8854740"/>
<dbReference type="InParanoid" id="D2VSA4"/>
<dbReference type="OMA" id="NERMIVF"/>
<dbReference type="VEuPathDB" id="AmoebaDB:NAEGRDRAFT_71870"/>
<dbReference type="Gene3D" id="3.30.450.60">
    <property type="match status" value="1"/>
</dbReference>
<gene>
    <name evidence="1" type="ORF">NAEGRDRAFT_71870</name>
</gene>
<dbReference type="KEGG" id="ngr:NAEGRDRAFT_71870"/>
<dbReference type="OrthoDB" id="10254135at2759"/>
<proteinExistence type="predicted"/>
<dbReference type="EMBL" id="GG738893">
    <property type="protein sequence ID" value="EFC40389.1"/>
    <property type="molecule type" value="Genomic_DNA"/>
</dbReference>
<accession>D2VSA4</accession>
<evidence type="ECO:0000313" key="1">
    <source>
        <dbReference type="EMBL" id="EFC40389.1"/>
    </source>
</evidence>
<keyword evidence="2" id="KW-1185">Reference proteome</keyword>
<dbReference type="RefSeq" id="XP_002673133.1">
    <property type="nucleotide sequence ID" value="XM_002673087.1"/>
</dbReference>
<name>D2VSA4_NAEGR</name>
<sequence length="222" mass="24420">MLDGVIITDDFFKVLFARKSPTILSALSTSFQQKQLSESDDVGLLGSFSKPTSYSPKKRSSMSTTMMMAQKSGGSFVGSEAALTSSIVNNDFKNQNIAWADTIVDYVRRVNKGSVPQPDGFFKVFSFMNERMIVFTRIQSVLFFVVGDEDHGELALREACKGVMEGCKAVCRKTPEDADTVIRNYGKICTLVDDILQEDGLGIGAFNSDGSTEVKRIEELTD</sequence>
<dbReference type="Proteomes" id="UP000006671">
    <property type="component" value="Unassembled WGS sequence"/>
</dbReference>